<protein>
    <recommendedName>
        <fullName evidence="2">Outer membrane lipoprotein Blc</fullName>
    </recommendedName>
</protein>
<accession>A0ABR6XEX9</accession>
<evidence type="ECO:0000313" key="5">
    <source>
        <dbReference type="Proteomes" id="UP000637632"/>
    </source>
</evidence>
<dbReference type="InterPro" id="IPR022271">
    <property type="entry name" value="Lipocalin_ApoD"/>
</dbReference>
<dbReference type="InterPro" id="IPR022272">
    <property type="entry name" value="Lipocalin_CS"/>
</dbReference>
<dbReference type="PANTHER" id="PTHR10612">
    <property type="entry name" value="APOLIPOPROTEIN D"/>
    <property type="match status" value="1"/>
</dbReference>
<gene>
    <name evidence="4" type="ORF">H8K26_08435</name>
</gene>
<comment type="subunit">
    <text evidence="2">Homodimer.</text>
</comment>
<evidence type="ECO:0000256" key="1">
    <source>
        <dbReference type="ARBA" id="ARBA00006889"/>
    </source>
</evidence>
<dbReference type="PIRSF" id="PIRSF036893">
    <property type="entry name" value="Lipocalin_ApoD"/>
    <property type="match status" value="1"/>
</dbReference>
<dbReference type="CDD" id="cd19438">
    <property type="entry name" value="lipocalin_Blc-like"/>
    <property type="match status" value="1"/>
</dbReference>
<evidence type="ECO:0000259" key="3">
    <source>
        <dbReference type="Pfam" id="PF08212"/>
    </source>
</evidence>
<comment type="caution">
    <text evidence="4">The sequence shown here is derived from an EMBL/GenBank/DDBJ whole genome shotgun (WGS) entry which is preliminary data.</text>
</comment>
<dbReference type="Proteomes" id="UP000637632">
    <property type="component" value="Unassembled WGS sequence"/>
</dbReference>
<proteinExistence type="inferred from homology"/>
<keyword evidence="5" id="KW-1185">Reference proteome</keyword>
<organism evidence="4 5">
    <name type="scientific">Undibacterium aquatile</name>
    <dbReference type="NCBI Taxonomy" id="1537398"/>
    <lineage>
        <taxon>Bacteria</taxon>
        <taxon>Pseudomonadati</taxon>
        <taxon>Pseudomonadota</taxon>
        <taxon>Betaproteobacteria</taxon>
        <taxon>Burkholderiales</taxon>
        <taxon>Oxalobacteraceae</taxon>
        <taxon>Undibacterium</taxon>
    </lineage>
</organism>
<dbReference type="InterPro" id="IPR002446">
    <property type="entry name" value="Lipocalin_bac"/>
</dbReference>
<dbReference type="SUPFAM" id="SSF50814">
    <property type="entry name" value="Lipocalins"/>
    <property type="match status" value="1"/>
</dbReference>
<dbReference type="Gene3D" id="2.40.128.20">
    <property type="match status" value="1"/>
</dbReference>
<comment type="function">
    <text evidence="2">Involved in the storage or transport of lipids necessary for membrane maintenance under stressful conditions. Displays a binding preference for lysophospholipids.</text>
</comment>
<name>A0ABR6XEX9_9BURK</name>
<keyword evidence="2" id="KW-0472">Membrane</keyword>
<reference evidence="4 5" key="1">
    <citation type="submission" date="2020-08" db="EMBL/GenBank/DDBJ databases">
        <title>Novel species isolated from subtropical streams in China.</title>
        <authorList>
            <person name="Lu H."/>
        </authorList>
    </citation>
    <scope>NUCLEOTIDE SEQUENCE [LARGE SCALE GENOMIC DNA]</scope>
    <source>
        <strain evidence="4 5">CCTCC AB 2015119</strain>
    </source>
</reference>
<keyword evidence="2" id="KW-0446">Lipid-binding</keyword>
<dbReference type="InterPro" id="IPR047202">
    <property type="entry name" value="Lipocalin_Blc-like_dom"/>
</dbReference>
<comment type="similarity">
    <text evidence="1 2">Belongs to the calycin superfamily. Lipocalin family.</text>
</comment>
<dbReference type="InterPro" id="IPR000566">
    <property type="entry name" value="Lipocln_cytosolic_FA-bd_dom"/>
</dbReference>
<evidence type="ECO:0000313" key="4">
    <source>
        <dbReference type="EMBL" id="MBC3811462.1"/>
    </source>
</evidence>
<comment type="subcellular location">
    <subcellularLocation>
        <location evidence="2">Cell outer membrane</location>
    </subcellularLocation>
</comment>
<keyword evidence="2" id="KW-0998">Cell outer membrane</keyword>
<dbReference type="EMBL" id="JACOFT010000002">
    <property type="protein sequence ID" value="MBC3811462.1"/>
    <property type="molecule type" value="Genomic_DNA"/>
</dbReference>
<keyword evidence="2" id="KW-0449">Lipoprotein</keyword>
<dbReference type="Pfam" id="PF08212">
    <property type="entry name" value="Lipocalin_2"/>
    <property type="match status" value="1"/>
</dbReference>
<evidence type="ECO:0000256" key="2">
    <source>
        <dbReference type="PIRNR" id="PIRNR036893"/>
    </source>
</evidence>
<dbReference type="PRINTS" id="PR01171">
    <property type="entry name" value="BCTLIPOCALIN"/>
</dbReference>
<sequence>MKYLLVITSVMELAACTSASYPPLPVVSEVKLQRYQGTWYQIALIPNRFQSMCVSDTTAEYVPQGDSIRVINRCRKADRSMEEAIGVAEPVAGSNNAKLRVSFFRPFYGDYWILDLDPGYQWVLVGEPSRKYGWILARTPTLNQETLQQLWKKAESLGYRRQDFQVSPQQSEK</sequence>
<dbReference type="PROSITE" id="PS00213">
    <property type="entry name" value="LIPOCALIN"/>
    <property type="match status" value="1"/>
</dbReference>
<feature type="domain" description="Lipocalin/cytosolic fatty-acid binding" evidence="3">
    <location>
        <begin position="30"/>
        <end position="169"/>
    </location>
</feature>
<dbReference type="InterPro" id="IPR012674">
    <property type="entry name" value="Calycin"/>
</dbReference>
<dbReference type="PANTHER" id="PTHR10612:SF34">
    <property type="entry name" value="APOLIPOPROTEIN D"/>
    <property type="match status" value="1"/>
</dbReference>